<dbReference type="GO" id="GO:0021987">
    <property type="term" value="P:cerebral cortex development"/>
    <property type="evidence" value="ECO:0007669"/>
    <property type="project" value="TreeGrafter"/>
</dbReference>
<dbReference type="AlphaFoldDB" id="A0A674E2U3"/>
<dbReference type="GO" id="GO:0007052">
    <property type="term" value="P:mitotic spindle organization"/>
    <property type="evidence" value="ECO:0007669"/>
    <property type="project" value="InterPro"/>
</dbReference>
<dbReference type="FunFam" id="1.20.5.1700:FF:000001">
    <property type="entry name" value="Transforming acidic coiled-coil-containing protein 1 isoform 2"/>
    <property type="match status" value="1"/>
</dbReference>
<evidence type="ECO:0000313" key="11">
    <source>
        <dbReference type="Proteomes" id="UP000472277"/>
    </source>
</evidence>
<organism evidence="10 11">
    <name type="scientific">Salmo trutta</name>
    <name type="common">Brown trout</name>
    <dbReference type="NCBI Taxonomy" id="8032"/>
    <lineage>
        <taxon>Eukaryota</taxon>
        <taxon>Metazoa</taxon>
        <taxon>Chordata</taxon>
        <taxon>Craniata</taxon>
        <taxon>Vertebrata</taxon>
        <taxon>Euteleostomi</taxon>
        <taxon>Actinopterygii</taxon>
        <taxon>Neopterygii</taxon>
        <taxon>Teleostei</taxon>
        <taxon>Protacanthopterygii</taxon>
        <taxon>Salmoniformes</taxon>
        <taxon>Salmonidae</taxon>
        <taxon>Salmoninae</taxon>
        <taxon>Salmo</taxon>
    </lineage>
</organism>
<evidence type="ECO:0000256" key="4">
    <source>
        <dbReference type="ARBA" id="ARBA00022553"/>
    </source>
</evidence>
<keyword evidence="11" id="KW-1185">Reference proteome</keyword>
<feature type="domain" description="Transforming acidic coiled-coil-containing protein C-terminal" evidence="9">
    <location>
        <begin position="148"/>
        <end position="299"/>
    </location>
</feature>
<evidence type="ECO:0000313" key="10">
    <source>
        <dbReference type="Ensembl" id="ENSSTUP00000102617.1"/>
    </source>
</evidence>
<keyword evidence="5 7" id="KW-0175">Coiled coil</keyword>
<evidence type="ECO:0000256" key="7">
    <source>
        <dbReference type="SAM" id="Coils"/>
    </source>
</evidence>
<reference evidence="10" key="1">
    <citation type="submission" date="2025-08" db="UniProtKB">
        <authorList>
            <consortium name="Ensembl"/>
        </authorList>
    </citation>
    <scope>IDENTIFICATION</scope>
</reference>
<evidence type="ECO:0000256" key="8">
    <source>
        <dbReference type="SAM" id="MobiDB-lite"/>
    </source>
</evidence>
<dbReference type="GO" id="GO:0005737">
    <property type="term" value="C:cytoplasm"/>
    <property type="evidence" value="ECO:0007669"/>
    <property type="project" value="TreeGrafter"/>
</dbReference>
<feature type="region of interest" description="Disordered" evidence="8">
    <location>
        <begin position="1"/>
        <end position="22"/>
    </location>
</feature>
<dbReference type="GO" id="GO:0005856">
    <property type="term" value="C:cytoskeleton"/>
    <property type="evidence" value="ECO:0007669"/>
    <property type="project" value="UniProtKB-SubCell"/>
</dbReference>
<evidence type="ECO:0000256" key="2">
    <source>
        <dbReference type="ARBA" id="ARBA00009423"/>
    </source>
</evidence>
<name>A0A674E2U3_SALTR</name>
<keyword evidence="4" id="KW-0597">Phosphoprotein</keyword>
<keyword evidence="6" id="KW-0206">Cytoskeleton</keyword>
<dbReference type="Ensembl" id="ENSSTUT00000110051.1">
    <property type="protein sequence ID" value="ENSSTUP00000102617.1"/>
    <property type="gene ID" value="ENSSTUG00000045859.1"/>
</dbReference>
<dbReference type="InterPro" id="IPR007707">
    <property type="entry name" value="TACC_C"/>
</dbReference>
<proteinExistence type="inferred from homology"/>
<dbReference type="Pfam" id="PF05010">
    <property type="entry name" value="TACC_C"/>
    <property type="match status" value="1"/>
</dbReference>
<dbReference type="GO" id="GO:0007097">
    <property type="term" value="P:nuclear migration"/>
    <property type="evidence" value="ECO:0007669"/>
    <property type="project" value="TreeGrafter"/>
</dbReference>
<evidence type="ECO:0000256" key="1">
    <source>
        <dbReference type="ARBA" id="ARBA00004245"/>
    </source>
</evidence>
<dbReference type="InterPro" id="IPR039915">
    <property type="entry name" value="TACC"/>
</dbReference>
<dbReference type="Gene3D" id="1.20.5.1700">
    <property type="match status" value="1"/>
</dbReference>
<dbReference type="PANTHER" id="PTHR13924:SF4">
    <property type="entry name" value="TRANSFORMING ACIDIC COILED-COIL-CONTAINING PROTEIN 3"/>
    <property type="match status" value="1"/>
</dbReference>
<dbReference type="GeneTree" id="ENSGT00940000158858"/>
<reference evidence="10" key="2">
    <citation type="submission" date="2025-09" db="UniProtKB">
        <authorList>
            <consortium name="Ensembl"/>
        </authorList>
    </citation>
    <scope>IDENTIFICATION</scope>
</reference>
<comment type="similarity">
    <text evidence="2">Belongs to the TACC family.</text>
</comment>
<comment type="subcellular location">
    <subcellularLocation>
        <location evidence="1">Cytoplasm</location>
        <location evidence="1">Cytoskeleton</location>
    </subcellularLocation>
</comment>
<dbReference type="Proteomes" id="UP000472277">
    <property type="component" value="Chromosome 25"/>
</dbReference>
<feature type="coiled-coil region" evidence="7">
    <location>
        <begin position="217"/>
        <end position="301"/>
    </location>
</feature>
<evidence type="ECO:0000256" key="3">
    <source>
        <dbReference type="ARBA" id="ARBA00022490"/>
    </source>
</evidence>
<protein>
    <submittedName>
        <fullName evidence="10">Transforming, acidic coiled-coil containing protein 3</fullName>
    </submittedName>
</protein>
<dbReference type="PANTHER" id="PTHR13924">
    <property type="entry name" value="TRANSFORMING ACIDIC COILED-COIL CONTAINING PROTEIN 1/2"/>
    <property type="match status" value="1"/>
</dbReference>
<gene>
    <name evidence="10" type="primary">LOC115162255</name>
</gene>
<evidence type="ECO:0000256" key="5">
    <source>
        <dbReference type="ARBA" id="ARBA00023054"/>
    </source>
</evidence>
<sequence length="305" mass="34156">MSSTAVNDENHGVCPGRRQSNSDTICDIFSFDQPTGRPSILRQSQAENLSNKTIAKGGKVCFQTPRRDPLTKRIVSPTKSLKMESLDDCNFTNVSYPDDDDDDDMPIQSKGGCQLYFENLDAINPFQGSTKMVLSPARPSELVETPKAEEQRERDVIEAVSDRNERALDDTLPFMPSVENSLADFSADMCSTDSVITMMKDPADELSNNEEMLKKCAQDYLARIKEEEQRYHTLKAHAEQKISLANGEIAEVRSKLKSEVAALQAQLRREQLKAQSLEKSLDQKVKETEELTNLCDELIAKVQKG</sequence>
<accession>A0A674E2U3</accession>
<evidence type="ECO:0000256" key="6">
    <source>
        <dbReference type="ARBA" id="ARBA00023212"/>
    </source>
</evidence>
<keyword evidence="3" id="KW-0963">Cytoplasm</keyword>
<evidence type="ECO:0000259" key="9">
    <source>
        <dbReference type="Pfam" id="PF05010"/>
    </source>
</evidence>